<protein>
    <recommendedName>
        <fullName evidence="4">Adhesin domain-containing protein</fullName>
    </recommendedName>
</protein>
<feature type="region of interest" description="Disordered" evidence="1">
    <location>
        <begin position="339"/>
        <end position="446"/>
    </location>
</feature>
<dbReference type="Proteomes" id="UP000279236">
    <property type="component" value="Unassembled WGS sequence"/>
</dbReference>
<dbReference type="STRING" id="105984.A0A427XG03"/>
<feature type="compositionally biased region" description="Basic and acidic residues" evidence="1">
    <location>
        <begin position="629"/>
        <end position="640"/>
    </location>
</feature>
<sequence length="687" mass="74613">MSQEPLLSQYPTEKVIDPEMAAATAGAPLEDDTNLKVGDSKFSQVKTRVAGLSKPKKFLIAGAAAWVTASVIRSTVHHHGHHAHAHGHGHGPHGEQHHGVEGGDHFSHGPEDFEFGHPPHGHGEHGHHHDHDDEFAPHHKGPEHHHAHPDKESTTVAAVYETPVVSQSADGAALQTANATFLLNHRRPLHINFIDAQNSRVVVSRAEGQEQPYLVVESAWTGDNLAPAAAVELISGHNDWLNVNATADASGHIVHIVLPVDAKSVPPLAIATDDKVALELAPSAADVRFRRFAVESAGDVELPALVSKNVHVSTSGSIKGSFNVSREITLKTVTGDIDATVHVVPGHPKGPKPPKGPKEPKEPKDEEHEHEHKEHEHKHEHEHAEFEHKEEEERDRKPCEGKRQQARSWGSWFPFNIFGGDKKPEGDKPEHGDHPHGPPPPPVGIRAMSVSGSIDLHIHKPPFVSTRTFAKSATGDVKVHGLPSFHGHFVAGSKVGEVKVVAGPKEIHTIKDKVTEKGRFVEGFVHFANGTFPHPPHHNHTEGEPEHKRPEHKKPEEDEDDSVMERRQHRDHGKKHHHDDNDDADKFNFDDNEEQEGDRPPPPGPPGKGKGKGRRPPPKGEHPPPPPGDDDHPHPPHGDHPPPPPGGDHPPHKGPKGPGGPHGPPHGPPGFSNVVAFTEVGNVVLVL</sequence>
<gene>
    <name evidence="2" type="ORF">EHS24_003204</name>
</gene>
<feature type="compositionally biased region" description="Basic residues" evidence="1">
    <location>
        <begin position="77"/>
        <end position="91"/>
    </location>
</feature>
<dbReference type="GeneID" id="39587747"/>
<dbReference type="EMBL" id="RSCE01000015">
    <property type="protein sequence ID" value="RSH77644.1"/>
    <property type="molecule type" value="Genomic_DNA"/>
</dbReference>
<feature type="region of interest" description="Disordered" evidence="1">
    <location>
        <begin position="77"/>
        <end position="153"/>
    </location>
</feature>
<dbReference type="OrthoDB" id="2575133at2759"/>
<feature type="compositionally biased region" description="Basic and acidic residues" evidence="1">
    <location>
        <begin position="420"/>
        <end position="436"/>
    </location>
</feature>
<feature type="compositionally biased region" description="Basic and acidic residues" evidence="1">
    <location>
        <begin position="92"/>
        <end position="137"/>
    </location>
</feature>
<evidence type="ECO:0000313" key="3">
    <source>
        <dbReference type="Proteomes" id="UP000279236"/>
    </source>
</evidence>
<evidence type="ECO:0000313" key="2">
    <source>
        <dbReference type="EMBL" id="RSH77644.1"/>
    </source>
</evidence>
<proteinExistence type="predicted"/>
<keyword evidence="3" id="KW-1185">Reference proteome</keyword>
<name>A0A427XG03_9TREE</name>
<feature type="compositionally biased region" description="Basic and acidic residues" evidence="1">
    <location>
        <begin position="356"/>
        <end position="403"/>
    </location>
</feature>
<organism evidence="2 3">
    <name type="scientific">Apiotrichum porosum</name>
    <dbReference type="NCBI Taxonomy" id="105984"/>
    <lineage>
        <taxon>Eukaryota</taxon>
        <taxon>Fungi</taxon>
        <taxon>Dikarya</taxon>
        <taxon>Basidiomycota</taxon>
        <taxon>Agaricomycotina</taxon>
        <taxon>Tremellomycetes</taxon>
        <taxon>Trichosporonales</taxon>
        <taxon>Trichosporonaceae</taxon>
        <taxon>Apiotrichum</taxon>
    </lineage>
</organism>
<feature type="compositionally biased region" description="Basic and acidic residues" evidence="1">
    <location>
        <begin position="578"/>
        <end position="589"/>
    </location>
</feature>
<feature type="region of interest" description="Disordered" evidence="1">
    <location>
        <begin position="527"/>
        <end position="674"/>
    </location>
</feature>
<dbReference type="AlphaFoldDB" id="A0A427XG03"/>
<feature type="compositionally biased region" description="Basic residues" evidence="1">
    <location>
        <begin position="138"/>
        <end position="148"/>
    </location>
</feature>
<reference evidence="2 3" key="1">
    <citation type="submission" date="2018-11" db="EMBL/GenBank/DDBJ databases">
        <title>Genome sequence of Apiotrichum porosum DSM 27194.</title>
        <authorList>
            <person name="Aliyu H."/>
            <person name="Gorte O."/>
            <person name="Ochsenreither K."/>
        </authorList>
    </citation>
    <scope>NUCLEOTIDE SEQUENCE [LARGE SCALE GENOMIC DNA]</scope>
    <source>
        <strain evidence="2 3">DSM 27194</strain>
    </source>
</reference>
<feature type="compositionally biased region" description="Basic and acidic residues" evidence="1">
    <location>
        <begin position="539"/>
        <end position="556"/>
    </location>
</feature>
<evidence type="ECO:0000256" key="1">
    <source>
        <dbReference type="SAM" id="MobiDB-lite"/>
    </source>
</evidence>
<evidence type="ECO:0008006" key="4">
    <source>
        <dbReference type="Google" id="ProtNLM"/>
    </source>
</evidence>
<comment type="caution">
    <text evidence="2">The sequence shown here is derived from an EMBL/GenBank/DDBJ whole genome shotgun (WGS) entry which is preliminary data.</text>
</comment>
<dbReference type="RefSeq" id="XP_028472791.1">
    <property type="nucleotide sequence ID" value="XM_028618903.1"/>
</dbReference>
<accession>A0A427XG03</accession>